<keyword evidence="3" id="KW-1185">Reference proteome</keyword>
<evidence type="ECO:0000256" key="1">
    <source>
        <dbReference type="SAM" id="MobiDB-lite"/>
    </source>
</evidence>
<feature type="compositionally biased region" description="Low complexity" evidence="1">
    <location>
        <begin position="143"/>
        <end position="164"/>
    </location>
</feature>
<evidence type="ECO:0000313" key="3">
    <source>
        <dbReference type="Proteomes" id="UP001176521"/>
    </source>
</evidence>
<evidence type="ECO:0000313" key="2">
    <source>
        <dbReference type="EMBL" id="KAK0519359.1"/>
    </source>
</evidence>
<sequence>MARRRSDFPAAPRRTSLQVQRTADGGDTRSAEARQVRHALAQGEDMLGLADTVLNMNTSVHQLSAHLGAVRTIIGRLPRSESTEATVSTTEQLEILQSLSRDHAAIYAHSAKLKLITENPEAVLSNLEAASALRTRRSTAIRLEASASTDPASTMTTTTTNSSSGFPFTGANSSETTDRSEPAIIVLRSSVTAYTLALLHAAQTFLLADGRQSILAGAGRAHEKGQAQSAMATPPSPAHLSLNHTLLSALYTGSAHAAASSLGSHHAKFNIPASPTTEQVISTLAQWAERARLAMHARASLHPNSSLKTLSTRPSVYHSTLTRLSSLDDAGRAEIALLSTFRRLEGLTTRVLHKTASSVSPAPDSTLLSGVQELIQSALASLKEQLMTQLHERVEQLFHAELDLFNRDIRAVLEGGLRGLHAAQLEVHGQSPQPEVDPLGFLFAEPPWLAFEEADGSASAFEQSRNLNADLRSCIRAESRLLEAVLKAVGNAASRLGLRVSAWASGLDKVYRHLEELHSAQTADSKATSKGGRDDVHKLKEKYSTFVQASITGLLSELGDQVTIHPVLDESASSSADGAERQHETASKAVFAFKLVDALFKGKTVLRVLIQDGGVDESDTARKGGVQGQLTPEEVRIQDLLEQSRAECLASWRSLSTERAWSEYQYLKGAEQHVQPEPDDTADSAVAEAGSARLTNQQQPSAALLRAIESLKTSLLQLGLEHARATSPPLLLLDSFVERLSDGPHTRSAGSAAAPAAASGGADENGRADVELLRAVVASASGRGGDEEEPARARLVRSALGPLLLPAS</sequence>
<gene>
    <name evidence="2" type="ORF">OC842_007479</name>
</gene>
<feature type="region of interest" description="Disordered" evidence="1">
    <location>
        <begin position="1"/>
        <end position="30"/>
    </location>
</feature>
<name>A0AAN6JGP3_9BASI</name>
<protein>
    <submittedName>
        <fullName evidence="2">Uncharacterized protein</fullName>
    </submittedName>
</protein>
<feature type="compositionally biased region" description="Low complexity" evidence="1">
    <location>
        <begin position="748"/>
        <end position="762"/>
    </location>
</feature>
<feature type="region of interest" description="Disordered" evidence="1">
    <location>
        <begin position="743"/>
        <end position="764"/>
    </location>
</feature>
<reference evidence="2" key="1">
    <citation type="journal article" date="2023" name="PhytoFront">
        <title>Draft Genome Resources of Seven Strains of Tilletia horrida, Causal Agent of Kernel Smut of Rice.</title>
        <authorList>
            <person name="Khanal S."/>
            <person name="Antony Babu S."/>
            <person name="Zhou X.G."/>
        </authorList>
    </citation>
    <scope>NUCLEOTIDE SEQUENCE</scope>
    <source>
        <strain evidence="2">TX3</strain>
    </source>
</reference>
<dbReference type="AlphaFoldDB" id="A0AAN6JGP3"/>
<dbReference type="EMBL" id="JAPDMQ010001011">
    <property type="protein sequence ID" value="KAK0519359.1"/>
    <property type="molecule type" value="Genomic_DNA"/>
</dbReference>
<feature type="region of interest" description="Disordered" evidence="1">
    <location>
        <begin position="143"/>
        <end position="179"/>
    </location>
</feature>
<comment type="caution">
    <text evidence="2">The sequence shown here is derived from an EMBL/GenBank/DDBJ whole genome shotgun (WGS) entry which is preliminary data.</text>
</comment>
<dbReference type="Proteomes" id="UP001176521">
    <property type="component" value="Unassembled WGS sequence"/>
</dbReference>
<accession>A0AAN6JGP3</accession>
<organism evidence="2 3">
    <name type="scientific">Tilletia horrida</name>
    <dbReference type="NCBI Taxonomy" id="155126"/>
    <lineage>
        <taxon>Eukaryota</taxon>
        <taxon>Fungi</taxon>
        <taxon>Dikarya</taxon>
        <taxon>Basidiomycota</taxon>
        <taxon>Ustilaginomycotina</taxon>
        <taxon>Exobasidiomycetes</taxon>
        <taxon>Tilletiales</taxon>
        <taxon>Tilletiaceae</taxon>
        <taxon>Tilletia</taxon>
    </lineage>
</organism>
<proteinExistence type="predicted"/>